<evidence type="ECO:0000313" key="2">
    <source>
        <dbReference type="EMBL" id="MEL1250888.1"/>
    </source>
</evidence>
<dbReference type="EMBL" id="JBBYHV010000001">
    <property type="protein sequence ID" value="MEL1250888.1"/>
    <property type="molecule type" value="Genomic_DNA"/>
</dbReference>
<sequence length="264" mass="29211">MTTADDPRPPLGHRLGAFARGVGTSLTRRARLVTGNAPQNVHTPPLRLFLAEAGFLLTPLVRKFSPPLPIEPADNPKVIILLPGFATAPWRMKFMAQQLERAGHKVKRWGLGYNYGPTPQNIAILAERVQSVRRRYGQQVVLIGWSLGGIFAREVAKMHPDCVAKVITMGTPFSHSPYSNNIWRIYQVTVGHSVEAPPVDVTMHEKPPVETVAFWSPRDGVISRRAACGLPGERDRAVALRCTHMGFCNSGEVIMALDQELKRD</sequence>
<dbReference type="InterPro" id="IPR029058">
    <property type="entry name" value="AB_hydrolase_fold"/>
</dbReference>
<dbReference type="InterPro" id="IPR000073">
    <property type="entry name" value="AB_hydrolase_1"/>
</dbReference>
<accession>A0ABU9IEN6</accession>
<dbReference type="RefSeq" id="WP_341673398.1">
    <property type="nucleotide sequence ID" value="NZ_JBBYHV010000001.1"/>
</dbReference>
<organism evidence="2 3">
    <name type="scientific">Aurantiacibacter gilvus</name>
    <dbReference type="NCBI Taxonomy" id="3139141"/>
    <lineage>
        <taxon>Bacteria</taxon>
        <taxon>Pseudomonadati</taxon>
        <taxon>Pseudomonadota</taxon>
        <taxon>Alphaproteobacteria</taxon>
        <taxon>Sphingomonadales</taxon>
        <taxon>Erythrobacteraceae</taxon>
        <taxon>Aurantiacibacter</taxon>
    </lineage>
</organism>
<keyword evidence="2" id="KW-0378">Hydrolase</keyword>
<dbReference type="Proteomes" id="UP001497045">
    <property type="component" value="Unassembled WGS sequence"/>
</dbReference>
<comment type="caution">
    <text evidence="2">The sequence shown here is derived from an EMBL/GenBank/DDBJ whole genome shotgun (WGS) entry which is preliminary data.</text>
</comment>
<name>A0ABU9IEN6_9SPHN</name>
<reference evidence="2 3" key="1">
    <citation type="submission" date="2024-04" db="EMBL/GenBank/DDBJ databases">
        <title>Aurantiacibacter sp. DGU6 16S ribosomal RNA gene Genome sequencing and assembly.</title>
        <authorList>
            <person name="Park S."/>
        </authorList>
    </citation>
    <scope>NUCLEOTIDE SEQUENCE [LARGE SCALE GENOMIC DNA]</scope>
    <source>
        <strain evidence="2 3">DGU6</strain>
    </source>
</reference>
<keyword evidence="3" id="KW-1185">Reference proteome</keyword>
<dbReference type="SUPFAM" id="SSF53474">
    <property type="entry name" value="alpha/beta-Hydrolases"/>
    <property type="match status" value="1"/>
</dbReference>
<dbReference type="GO" id="GO:0016787">
    <property type="term" value="F:hydrolase activity"/>
    <property type="evidence" value="ECO:0007669"/>
    <property type="project" value="UniProtKB-KW"/>
</dbReference>
<feature type="domain" description="AB hydrolase-1" evidence="1">
    <location>
        <begin position="78"/>
        <end position="183"/>
    </location>
</feature>
<dbReference type="Gene3D" id="3.40.50.1820">
    <property type="entry name" value="alpha/beta hydrolase"/>
    <property type="match status" value="1"/>
</dbReference>
<evidence type="ECO:0000313" key="3">
    <source>
        <dbReference type="Proteomes" id="UP001497045"/>
    </source>
</evidence>
<gene>
    <name evidence="2" type="ORF">AAEO60_09415</name>
</gene>
<protein>
    <submittedName>
        <fullName evidence="2">Alpha/beta fold hydrolase</fullName>
    </submittedName>
</protein>
<proteinExistence type="predicted"/>
<evidence type="ECO:0000259" key="1">
    <source>
        <dbReference type="Pfam" id="PF00561"/>
    </source>
</evidence>
<dbReference type="Pfam" id="PF00561">
    <property type="entry name" value="Abhydrolase_1"/>
    <property type="match status" value="1"/>
</dbReference>